<organism evidence="11 12">
    <name type="scientific">Porites evermanni</name>
    <dbReference type="NCBI Taxonomy" id="104178"/>
    <lineage>
        <taxon>Eukaryota</taxon>
        <taxon>Metazoa</taxon>
        <taxon>Cnidaria</taxon>
        <taxon>Anthozoa</taxon>
        <taxon>Hexacorallia</taxon>
        <taxon>Scleractinia</taxon>
        <taxon>Fungiina</taxon>
        <taxon>Poritidae</taxon>
        <taxon>Porites</taxon>
    </lineage>
</organism>
<dbReference type="PANTHER" id="PTHR16140">
    <property type="entry name" value="NON-STRUCTURAL MAINTENANCE OF CHROMOSOMES ELEMENT 4"/>
    <property type="match status" value="1"/>
</dbReference>
<feature type="region of interest" description="Disordered" evidence="8">
    <location>
        <begin position="1"/>
        <end position="27"/>
    </location>
</feature>
<sequence>MGEEGGGGSDDFDPHGDPNTDPKERRRIRHEYRELIAETQKNRHDLIKPDSAGLHRALDKADNLFKSVRLTREAVLDSHFLVLASNLGSQQAQQLQTHLVTFDRDTFVQKLITFMGGRNINDLSREHDEDDGEVPTRRQRRPGRLDWKKLGQKACVAFRRTPCIDFIKKIIILFLQDLAVDKRCIEMEIMQPLYMEMTLDKVESKEEATTKEVDRIHKVLFENTVSGDEITPVCLFKFIINPHSFGQTIENLFHLSFLVKDGRAAITLEDGLPFVSYDEMPTEDEQIGKKQVVVNLTLAEYKEIVKTFNITRPMIPPRPTMNGIVNHNNQTNGNEDDDED</sequence>
<accession>A0ABN8Q7A3</accession>
<evidence type="ECO:0000256" key="4">
    <source>
        <dbReference type="ARBA" id="ARBA00023172"/>
    </source>
</evidence>
<feature type="region of interest" description="Disordered" evidence="8">
    <location>
        <begin position="319"/>
        <end position="340"/>
    </location>
</feature>
<dbReference type="PANTHER" id="PTHR16140:SF0">
    <property type="entry name" value="NON-STRUCTURAL MAINTENANCE OF CHROMOSOMES ELEMENT 4"/>
    <property type="match status" value="1"/>
</dbReference>
<evidence type="ECO:0000313" key="12">
    <source>
        <dbReference type="Proteomes" id="UP001159427"/>
    </source>
</evidence>
<keyword evidence="5 7" id="KW-0234">DNA repair</keyword>
<reference evidence="11 12" key="1">
    <citation type="submission" date="2022-05" db="EMBL/GenBank/DDBJ databases">
        <authorList>
            <consortium name="Genoscope - CEA"/>
            <person name="William W."/>
        </authorList>
    </citation>
    <scope>NUCLEOTIDE SEQUENCE [LARGE SCALE GENOMIC DNA]</scope>
</reference>
<evidence type="ECO:0000256" key="8">
    <source>
        <dbReference type="SAM" id="MobiDB-lite"/>
    </source>
</evidence>
<keyword evidence="12" id="KW-1185">Reference proteome</keyword>
<dbReference type="EMBL" id="CALNXI010001113">
    <property type="protein sequence ID" value="CAH3156064.1"/>
    <property type="molecule type" value="Genomic_DNA"/>
</dbReference>
<keyword evidence="3 7" id="KW-0227">DNA damage</keyword>
<evidence type="ECO:0000256" key="5">
    <source>
        <dbReference type="ARBA" id="ARBA00023204"/>
    </source>
</evidence>
<evidence type="ECO:0000313" key="11">
    <source>
        <dbReference type="EMBL" id="CAH3156064.1"/>
    </source>
</evidence>
<dbReference type="Pfam" id="PF15412">
    <property type="entry name" value="Nse4-Nse3_bdg"/>
    <property type="match status" value="1"/>
</dbReference>
<feature type="compositionally biased region" description="Basic and acidic residues" evidence="8">
    <location>
        <begin position="12"/>
        <end position="24"/>
    </location>
</feature>
<evidence type="ECO:0000256" key="3">
    <source>
        <dbReference type="ARBA" id="ARBA00022763"/>
    </source>
</evidence>
<dbReference type="InterPro" id="IPR027786">
    <property type="entry name" value="Nse4/EID"/>
</dbReference>
<comment type="similarity">
    <text evidence="2 7">Belongs to the NSE4 family.</text>
</comment>
<keyword evidence="6 7" id="KW-0539">Nucleus</keyword>
<comment type="subunit">
    <text evidence="7">Component of the SMC5-SMC6 complex.</text>
</comment>
<evidence type="ECO:0000256" key="2">
    <source>
        <dbReference type="ARBA" id="ARBA00008997"/>
    </source>
</evidence>
<gene>
    <name evidence="11" type="ORF">PEVE_00002056</name>
</gene>
<keyword evidence="4 7" id="KW-0233">DNA recombination</keyword>
<feature type="domain" description="Non-structural maintenance of chromosome element 4 C-terminal" evidence="9">
    <location>
        <begin position="232"/>
        <end position="315"/>
    </location>
</feature>
<comment type="caution">
    <text evidence="11">The sequence shown here is derived from an EMBL/GenBank/DDBJ whole genome shotgun (WGS) entry which is preliminary data.</text>
</comment>
<name>A0ABN8Q7A3_9CNID</name>
<dbReference type="InterPro" id="IPR014854">
    <property type="entry name" value="Nse4_C"/>
</dbReference>
<feature type="domain" description="Nse4/EID protein Nse3/MAGE-binding" evidence="10">
    <location>
        <begin position="77"/>
        <end position="131"/>
    </location>
</feature>
<dbReference type="InterPro" id="IPR029225">
    <property type="entry name" value="Nse4_Nse3-bd"/>
</dbReference>
<feature type="compositionally biased region" description="Polar residues" evidence="8">
    <location>
        <begin position="323"/>
        <end position="333"/>
    </location>
</feature>
<evidence type="ECO:0000256" key="6">
    <source>
        <dbReference type="ARBA" id="ARBA00023242"/>
    </source>
</evidence>
<dbReference type="Pfam" id="PF08743">
    <property type="entry name" value="Nse4_C"/>
    <property type="match status" value="1"/>
</dbReference>
<proteinExistence type="inferred from homology"/>
<evidence type="ECO:0000259" key="10">
    <source>
        <dbReference type="Pfam" id="PF15412"/>
    </source>
</evidence>
<dbReference type="Proteomes" id="UP001159427">
    <property type="component" value="Unassembled WGS sequence"/>
</dbReference>
<evidence type="ECO:0000259" key="9">
    <source>
        <dbReference type="Pfam" id="PF08743"/>
    </source>
</evidence>
<comment type="function">
    <text evidence="7">Component of the SMC5-SMC6 complex, that promotes sister chromatid alignment after DNA damage and facilitates double-stranded DNA breaks (DSBs) repair via homologous recombination between sister chromatids.</text>
</comment>
<protein>
    <recommendedName>
        <fullName evidence="7">Non-structural maintenance of chromosomes element 4</fullName>
    </recommendedName>
</protein>
<evidence type="ECO:0000256" key="7">
    <source>
        <dbReference type="RuleBase" id="RU365071"/>
    </source>
</evidence>
<evidence type="ECO:0000256" key="1">
    <source>
        <dbReference type="ARBA" id="ARBA00004123"/>
    </source>
</evidence>
<comment type="subcellular location">
    <subcellularLocation>
        <location evidence="1 7">Nucleus</location>
    </subcellularLocation>
</comment>